<protein>
    <recommendedName>
        <fullName evidence="2">RAI1-like domain-containing protein</fullName>
    </recommendedName>
</protein>
<accession>A0A8R1YIT0</accession>
<evidence type="ECO:0000259" key="2">
    <source>
        <dbReference type="Pfam" id="PF08652"/>
    </source>
</evidence>
<comment type="similarity">
    <text evidence="1">Belongs to the DXO/Dom3Z family.</text>
</comment>
<evidence type="ECO:0000313" key="4">
    <source>
        <dbReference type="Proteomes" id="UP000005239"/>
    </source>
</evidence>
<proteinExistence type="inferred from homology"/>
<dbReference type="InterPro" id="IPR039039">
    <property type="entry name" value="RAI1-like_fam"/>
</dbReference>
<keyword evidence="4" id="KW-1185">Reference proteome</keyword>
<dbReference type="GO" id="GO:0005634">
    <property type="term" value="C:nucleus"/>
    <property type="evidence" value="ECO:0000318"/>
    <property type="project" value="GO_Central"/>
</dbReference>
<evidence type="ECO:0000313" key="3">
    <source>
        <dbReference type="EnsemblMetazoa" id="PPA14488.1"/>
    </source>
</evidence>
<dbReference type="GO" id="GO:0110155">
    <property type="term" value="P:NAD-cap decapping"/>
    <property type="evidence" value="ECO:0000318"/>
    <property type="project" value="GO_Central"/>
</dbReference>
<dbReference type="Pfam" id="PF08652">
    <property type="entry name" value="RAI1"/>
    <property type="match status" value="1"/>
</dbReference>
<dbReference type="Proteomes" id="UP000005239">
    <property type="component" value="Unassembled WGS sequence"/>
</dbReference>
<dbReference type="PANTHER" id="PTHR12395:SF9">
    <property type="entry name" value="DECAPPING AND EXORIBONUCLEASE PROTEIN"/>
    <property type="match status" value="1"/>
</dbReference>
<dbReference type="EnsemblMetazoa" id="PPA14488.1">
    <property type="protein sequence ID" value="PPA14488.1"/>
    <property type="gene ID" value="WBGene00104042"/>
</dbReference>
<dbReference type="GO" id="GO:0034353">
    <property type="term" value="F:mRNA 5'-diphosphatase activity"/>
    <property type="evidence" value="ECO:0000318"/>
    <property type="project" value="GO_Central"/>
</dbReference>
<dbReference type="GO" id="GO:0000956">
    <property type="term" value="P:nuclear-transcribed mRNA catabolic process"/>
    <property type="evidence" value="ECO:0000318"/>
    <property type="project" value="GO_Central"/>
</dbReference>
<dbReference type="InterPro" id="IPR013961">
    <property type="entry name" value="RAI1"/>
</dbReference>
<dbReference type="AlphaFoldDB" id="A0A8R1YIT0"/>
<dbReference type="GO" id="GO:0005829">
    <property type="term" value="C:cytosol"/>
    <property type="evidence" value="ECO:0000318"/>
    <property type="project" value="GO_Central"/>
</dbReference>
<gene>
    <name evidence="3" type="primary">WBGene00104042</name>
</gene>
<feature type="domain" description="RAI1-like" evidence="2">
    <location>
        <begin position="739"/>
        <end position="860"/>
    </location>
</feature>
<name>A0A8R1YIT0_PRIPA</name>
<dbReference type="PANTHER" id="PTHR12395">
    <property type="entry name" value="DOM-3 RELATED"/>
    <property type="match status" value="1"/>
</dbReference>
<evidence type="ECO:0000256" key="1">
    <source>
        <dbReference type="ARBA" id="ARBA00006562"/>
    </source>
</evidence>
<reference evidence="4" key="1">
    <citation type="journal article" date="2008" name="Nat. Genet.">
        <title>The Pristionchus pacificus genome provides a unique perspective on nematode lifestyle and parasitism.</title>
        <authorList>
            <person name="Dieterich C."/>
            <person name="Clifton S.W."/>
            <person name="Schuster L.N."/>
            <person name="Chinwalla A."/>
            <person name="Delehaunty K."/>
            <person name="Dinkelacker I."/>
            <person name="Fulton L."/>
            <person name="Fulton R."/>
            <person name="Godfrey J."/>
            <person name="Minx P."/>
            <person name="Mitreva M."/>
            <person name="Roeseler W."/>
            <person name="Tian H."/>
            <person name="Witte H."/>
            <person name="Yang S.P."/>
            <person name="Wilson R.K."/>
            <person name="Sommer R.J."/>
        </authorList>
    </citation>
    <scope>NUCLEOTIDE SEQUENCE [LARGE SCALE GENOMIC DNA]</scope>
    <source>
        <strain evidence="4">PS312</strain>
    </source>
</reference>
<sequence length="1037" mass="118562">MFDGDYSKTLHRGMYVLLSWATSSIMETDEKYYRKDTEIAALTLERTAQFLAQWTRSIQNLIWPEVGVMFAKNSIDTATPIAAYNETAKKVQKAFEDHGSEDFKYQVIVVPTTVGTTNKEDYTNIIYIFRFNRTEIANRSTTAKNWIKKNEKSILKELRHAALSNATTALAYIQEDSSIGPVYSEELFRSVILLRNMQITGIKTEIPIGFALDSYTSHKLEATRTSYSVSDKGKDLLVESLLLCVIVTTDVQSFISKYHSLQDGKDILNVLDRIGDDARELFRLGQPVGVLLRTFNNTGEATEEEFKAMAKLDKLFQNKEFDYDDYVDSITSDDYHSLMHKRLYESARGGASDKGGVFRTGQANGWTSRHAPHYNPMAILANIDATARVGYDMPTREQVSNIGRLMAAYQRIELLARTTWKPVEVDTLQFHRKKSSAYNQTAVYTMLRRIHEDLYRIVLLSWATSSILDTDEHYYRKDVEIAALSLERTGQFLAHWTRSIQKLAWPEVGVIEYNKTAKKVQKAFEVHGSEEHKYQVLVVPTSEVNVSWAVGTISQENYVNITNFHGLDFHVFRWNRSEHVESINAKFVIRKNEQLILKKLRHLALSTASHALSSLHHNQEVGPIYAEDRYRSVIVLRNKQTTVNQTEMPIGMAIDNKTSYMMETKRVSYSVSEKGRETVYKWKAYFFCNQDNIVVDSFRFVFSFENGDSVQVEGLLLFFKIDVSQRNFSNSRARLSNVRAIAEYSVTVDREVVNDRTHARYIIDENVKNNVEFDLKKGAELMSSENRLQSLCNWVCAQEETNLKELFGGAEFLSSRGTMQTIATTSLKHNPRNIKTENAWTIIAVKVGGVIMFCETTKSYDNVDYLGSYSGFKESQILMHPWTIAPNSGTWSDPISSSTGNPFLFAAQRKSMRLEELKTRDHGSKFGFFKSLDIILQSTLGNVTRVVVGWKEKEYVVTGVEEFSVSHFKPILDQADEKAFAVLATVLRHVRDHMKERFALAFSYVPKDGVIEFKEYSTKDALALLTPEFKKKFNIKD</sequence>
<reference evidence="3" key="2">
    <citation type="submission" date="2022-06" db="UniProtKB">
        <authorList>
            <consortium name="EnsemblMetazoa"/>
        </authorList>
    </citation>
    <scope>IDENTIFICATION</scope>
    <source>
        <strain evidence="3">PS312</strain>
    </source>
</reference>
<organism evidence="3 4">
    <name type="scientific">Pristionchus pacificus</name>
    <name type="common">Parasitic nematode worm</name>
    <dbReference type="NCBI Taxonomy" id="54126"/>
    <lineage>
        <taxon>Eukaryota</taxon>
        <taxon>Metazoa</taxon>
        <taxon>Ecdysozoa</taxon>
        <taxon>Nematoda</taxon>
        <taxon>Chromadorea</taxon>
        <taxon>Rhabditida</taxon>
        <taxon>Rhabditina</taxon>
        <taxon>Diplogasteromorpha</taxon>
        <taxon>Diplogasteroidea</taxon>
        <taxon>Neodiplogasteridae</taxon>
        <taxon>Pristionchus</taxon>
    </lineage>
</organism>